<name>A0A520RYB6_9GAMM</name>
<dbReference type="InterPro" id="IPR023606">
    <property type="entry name" value="CoA-Trfase_III_dom_1_sf"/>
</dbReference>
<dbReference type="SUPFAM" id="SSF89796">
    <property type="entry name" value="CoA-transferase family III (CaiB/BaiF)"/>
    <property type="match status" value="1"/>
</dbReference>
<evidence type="ECO:0000313" key="2">
    <source>
        <dbReference type="Proteomes" id="UP000316199"/>
    </source>
</evidence>
<proteinExistence type="predicted"/>
<sequence length="36" mass="4074">MVHVMQLGLLGAKVIKIEQSNVGDHMRKIINYPQDP</sequence>
<dbReference type="EMBL" id="SHAG01000045">
    <property type="protein sequence ID" value="RZO75177.1"/>
    <property type="molecule type" value="Genomic_DNA"/>
</dbReference>
<evidence type="ECO:0000313" key="1">
    <source>
        <dbReference type="EMBL" id="RZO75177.1"/>
    </source>
</evidence>
<accession>A0A520RYB6</accession>
<organism evidence="1 2">
    <name type="scientific">OM182 bacterium</name>
    <dbReference type="NCBI Taxonomy" id="2510334"/>
    <lineage>
        <taxon>Bacteria</taxon>
        <taxon>Pseudomonadati</taxon>
        <taxon>Pseudomonadota</taxon>
        <taxon>Gammaproteobacteria</taxon>
        <taxon>OMG group</taxon>
        <taxon>OM182 clade</taxon>
    </lineage>
</organism>
<gene>
    <name evidence="1" type="ORF">EVA68_07640</name>
</gene>
<reference evidence="1 2" key="1">
    <citation type="submission" date="2019-02" db="EMBL/GenBank/DDBJ databases">
        <title>Prokaryotic population dynamics and viral predation in marine succession experiment using metagenomics: the confinement effect.</title>
        <authorList>
            <person name="Haro-Moreno J.M."/>
            <person name="Rodriguez-Valera F."/>
            <person name="Lopez-Perez M."/>
        </authorList>
    </citation>
    <scope>NUCLEOTIDE SEQUENCE [LARGE SCALE GENOMIC DNA]</scope>
    <source>
        <strain evidence="1">MED-G157</strain>
    </source>
</reference>
<comment type="caution">
    <text evidence="1">The sequence shown here is derived from an EMBL/GenBank/DDBJ whole genome shotgun (WGS) entry which is preliminary data.</text>
</comment>
<dbReference type="Proteomes" id="UP000316199">
    <property type="component" value="Unassembled WGS sequence"/>
</dbReference>
<evidence type="ECO:0008006" key="3">
    <source>
        <dbReference type="Google" id="ProtNLM"/>
    </source>
</evidence>
<protein>
    <recommendedName>
        <fullName evidence="3">CoA transferase</fullName>
    </recommendedName>
</protein>
<dbReference type="AlphaFoldDB" id="A0A520RYB6"/>